<organism evidence="3 4">
    <name type="scientific">Mycena rosella</name>
    <name type="common">Pink bonnet</name>
    <name type="synonym">Agaricus rosellus</name>
    <dbReference type="NCBI Taxonomy" id="1033263"/>
    <lineage>
        <taxon>Eukaryota</taxon>
        <taxon>Fungi</taxon>
        <taxon>Dikarya</taxon>
        <taxon>Basidiomycota</taxon>
        <taxon>Agaricomycotina</taxon>
        <taxon>Agaricomycetes</taxon>
        <taxon>Agaricomycetidae</taxon>
        <taxon>Agaricales</taxon>
        <taxon>Marasmiineae</taxon>
        <taxon>Mycenaceae</taxon>
        <taxon>Mycena</taxon>
    </lineage>
</organism>
<dbReference type="InterPro" id="IPR045339">
    <property type="entry name" value="DUF6534"/>
</dbReference>
<dbReference type="PANTHER" id="PTHR40465">
    <property type="entry name" value="CHROMOSOME 1, WHOLE GENOME SHOTGUN SEQUENCE"/>
    <property type="match status" value="1"/>
</dbReference>
<gene>
    <name evidence="3" type="ORF">B0H17DRAFT_1170019</name>
</gene>
<feature type="transmembrane region" description="Helical" evidence="1">
    <location>
        <begin position="169"/>
        <end position="189"/>
    </location>
</feature>
<keyword evidence="1" id="KW-0812">Transmembrane</keyword>
<evidence type="ECO:0000259" key="2">
    <source>
        <dbReference type="Pfam" id="PF20152"/>
    </source>
</evidence>
<feature type="transmembrane region" description="Helical" evidence="1">
    <location>
        <begin position="27"/>
        <end position="50"/>
    </location>
</feature>
<feature type="domain" description="DUF6534" evidence="2">
    <location>
        <begin position="132"/>
        <end position="213"/>
    </location>
</feature>
<dbReference type="Proteomes" id="UP001221757">
    <property type="component" value="Unassembled WGS sequence"/>
</dbReference>
<evidence type="ECO:0000313" key="3">
    <source>
        <dbReference type="EMBL" id="KAJ7683101.1"/>
    </source>
</evidence>
<comment type="caution">
    <text evidence="3">The sequence shown here is derived from an EMBL/GenBank/DDBJ whole genome shotgun (WGS) entry which is preliminary data.</text>
</comment>
<feature type="transmembrane region" description="Helical" evidence="1">
    <location>
        <begin position="56"/>
        <end position="78"/>
    </location>
</feature>
<accession>A0AAD7D7Y3</accession>
<dbReference type="EMBL" id="JARKIE010000111">
    <property type="protein sequence ID" value="KAJ7683101.1"/>
    <property type="molecule type" value="Genomic_DNA"/>
</dbReference>
<protein>
    <recommendedName>
        <fullName evidence="2">DUF6534 domain-containing protein</fullName>
    </recommendedName>
</protein>
<keyword evidence="1" id="KW-1133">Transmembrane helix</keyword>
<feature type="transmembrane region" description="Helical" evidence="1">
    <location>
        <begin position="125"/>
        <end position="148"/>
    </location>
</feature>
<proteinExistence type="predicted"/>
<keyword evidence="1" id="KW-0472">Membrane</keyword>
<evidence type="ECO:0000313" key="4">
    <source>
        <dbReference type="Proteomes" id="UP001221757"/>
    </source>
</evidence>
<feature type="transmembrane region" description="Helical" evidence="1">
    <location>
        <begin position="90"/>
        <end position="113"/>
    </location>
</feature>
<reference evidence="3" key="1">
    <citation type="submission" date="2023-03" db="EMBL/GenBank/DDBJ databases">
        <title>Massive genome expansion in bonnet fungi (Mycena s.s.) driven by repeated elements and novel gene families across ecological guilds.</title>
        <authorList>
            <consortium name="Lawrence Berkeley National Laboratory"/>
            <person name="Harder C.B."/>
            <person name="Miyauchi S."/>
            <person name="Viragh M."/>
            <person name="Kuo A."/>
            <person name="Thoen E."/>
            <person name="Andreopoulos B."/>
            <person name="Lu D."/>
            <person name="Skrede I."/>
            <person name="Drula E."/>
            <person name="Henrissat B."/>
            <person name="Morin E."/>
            <person name="Kohler A."/>
            <person name="Barry K."/>
            <person name="LaButti K."/>
            <person name="Morin E."/>
            <person name="Salamov A."/>
            <person name="Lipzen A."/>
            <person name="Mereny Z."/>
            <person name="Hegedus B."/>
            <person name="Baldrian P."/>
            <person name="Stursova M."/>
            <person name="Weitz H."/>
            <person name="Taylor A."/>
            <person name="Grigoriev I.V."/>
            <person name="Nagy L.G."/>
            <person name="Martin F."/>
            <person name="Kauserud H."/>
        </authorList>
    </citation>
    <scope>NUCLEOTIDE SEQUENCE</scope>
    <source>
        <strain evidence="3">CBHHK067</strain>
    </source>
</reference>
<dbReference type="PANTHER" id="PTHR40465:SF1">
    <property type="entry name" value="DUF6534 DOMAIN-CONTAINING PROTEIN"/>
    <property type="match status" value="1"/>
</dbReference>
<dbReference type="AlphaFoldDB" id="A0AAD7D7Y3"/>
<keyword evidence="4" id="KW-1185">Reference proteome</keyword>
<name>A0AAD7D7Y3_MYCRO</name>
<dbReference type="Pfam" id="PF20152">
    <property type="entry name" value="DUF6534"/>
    <property type="match status" value="1"/>
</dbReference>
<sequence>MLIGVLLNTLLYGAFLYYHRYRNDRSWFRYLVLYLVVAETVNWICNVGLIYEPLVIRYDAVLTVMISTPIQLFIAWRIHIVTHSFVLPSIIILLALVSLGGGLATTVIVSLHPKYTEFAGFHPEVITWLISSTVCDVFLTGSLVYSLWIRKTNVISTDSYINKIIRLTVQTGFITAAAALLDMVFFVAFPNKTFNFMLDFPLSKLYTNSLISTPAG</sequence>
<evidence type="ECO:0000256" key="1">
    <source>
        <dbReference type="SAM" id="Phobius"/>
    </source>
</evidence>